<feature type="transmembrane region" description="Helical" evidence="9">
    <location>
        <begin position="78"/>
        <end position="99"/>
    </location>
</feature>
<evidence type="ECO:0000256" key="2">
    <source>
        <dbReference type="ARBA" id="ARBA00022448"/>
    </source>
</evidence>
<dbReference type="PANTHER" id="PTHR30574">
    <property type="entry name" value="INNER MEMBRANE PROTEIN YEDE"/>
    <property type="match status" value="1"/>
</dbReference>
<feature type="transmembrane region" description="Helical" evidence="9">
    <location>
        <begin position="143"/>
        <end position="162"/>
    </location>
</feature>
<gene>
    <name evidence="10" type="primary">yedE</name>
    <name evidence="10" type="ORF">K0625_04870</name>
</gene>
<dbReference type="Pfam" id="PF04143">
    <property type="entry name" value="Sulf_transp"/>
    <property type="match status" value="2"/>
</dbReference>
<comment type="subcellular location">
    <subcellularLocation>
        <location evidence="1">Cell inner membrane</location>
        <topology evidence="1">Multi-pass membrane protein</topology>
    </subcellularLocation>
</comment>
<feature type="transmembrane region" description="Helical" evidence="9">
    <location>
        <begin position="9"/>
        <end position="31"/>
    </location>
</feature>
<evidence type="ECO:0000313" key="10">
    <source>
        <dbReference type="EMBL" id="MBW8182989.1"/>
    </source>
</evidence>
<dbReference type="InterPro" id="IPR007272">
    <property type="entry name" value="Sulf_transp_TsuA/YedE"/>
</dbReference>
<dbReference type="Proteomes" id="UP001195963">
    <property type="component" value="Unassembled WGS sequence"/>
</dbReference>
<reference evidence="10 11" key="1">
    <citation type="submission" date="2021-07" db="EMBL/GenBank/DDBJ databases">
        <title>Shewanella sp. nov, isolated from SCS.</title>
        <authorList>
            <person name="Cao W.R."/>
        </authorList>
    </citation>
    <scope>NUCLEOTIDE SEQUENCE [LARGE SCALE GENOMIC DNA]</scope>
    <source>
        <strain evidence="10 11">NR704-98</strain>
    </source>
</reference>
<feature type="transmembrane region" description="Helical" evidence="9">
    <location>
        <begin position="196"/>
        <end position="214"/>
    </location>
</feature>
<keyword evidence="3" id="KW-1003">Cell membrane</keyword>
<comment type="similarity">
    <text evidence="8">Belongs to the TsuA/YedE (TC 9.B.102) family.</text>
</comment>
<feature type="transmembrane region" description="Helical" evidence="9">
    <location>
        <begin position="111"/>
        <end position="137"/>
    </location>
</feature>
<accession>A0ABS7E047</accession>
<evidence type="ECO:0000256" key="3">
    <source>
        <dbReference type="ARBA" id="ARBA00022475"/>
    </source>
</evidence>
<dbReference type="PANTHER" id="PTHR30574:SF1">
    <property type="entry name" value="SULPHUR TRANSPORT DOMAIN-CONTAINING PROTEIN"/>
    <property type="match status" value="1"/>
</dbReference>
<sequence length="424" mass="46226">MWLTFKNQFFIKFWSPFTAVIAAGILSSYFFGLTGSLWAVTGEFTRWGGHVLQWFGAEPETWEYFKIIGLNGTPLDRVGGVMIIGMFGGCMAAVLWANNLKLRMPSSKKRIAQALIGGMIAGFGARLAMGCNLAAFFTGIPQFTLHAWIFAFAAAAGTYIGAKITLMPFFRSSATLKVGGLKKIPKPNPNQVQNRFRLGWLVFAAMVALSLYIMQSSTKLGIAMLMGIIFGLLIERAQICFTSAFRDMWITGRTHMAKAIILGMAVSVIGIYSYVQLGMTPKTLWAGPNAVIGGLLFGIGIVIAGGCETGWMYRALEGQVHFWWVGIGNIVGATILAYYWDVVAEPLATNWDKVNLLDLFGPLGGLGVTYLLLGLSFVLILVWELHFFNKQKSQQQELVAKLAELKVAELKAAPAAIATSATQA</sequence>
<organism evidence="10 11">
    <name type="scientific">Shewanella nanhaiensis</name>
    <dbReference type="NCBI Taxonomy" id="2864872"/>
    <lineage>
        <taxon>Bacteria</taxon>
        <taxon>Pseudomonadati</taxon>
        <taxon>Pseudomonadota</taxon>
        <taxon>Gammaproteobacteria</taxon>
        <taxon>Alteromonadales</taxon>
        <taxon>Shewanellaceae</taxon>
        <taxon>Shewanella</taxon>
    </lineage>
</organism>
<dbReference type="RefSeq" id="WP_220108647.1">
    <property type="nucleotide sequence ID" value="NZ_JAHZST010000003.1"/>
</dbReference>
<evidence type="ECO:0000256" key="6">
    <source>
        <dbReference type="ARBA" id="ARBA00022989"/>
    </source>
</evidence>
<dbReference type="InterPro" id="IPR047732">
    <property type="entry name" value="YedE-like"/>
</dbReference>
<proteinExistence type="inferred from homology"/>
<feature type="transmembrane region" description="Helical" evidence="9">
    <location>
        <begin position="360"/>
        <end position="383"/>
    </location>
</feature>
<keyword evidence="6 9" id="KW-1133">Transmembrane helix</keyword>
<feature type="transmembrane region" description="Helical" evidence="9">
    <location>
        <begin position="290"/>
        <end position="313"/>
    </location>
</feature>
<feature type="transmembrane region" description="Helical" evidence="9">
    <location>
        <begin position="220"/>
        <end position="245"/>
    </location>
</feature>
<feature type="transmembrane region" description="Helical" evidence="9">
    <location>
        <begin position="320"/>
        <end position="340"/>
    </location>
</feature>
<keyword evidence="7 9" id="KW-0472">Membrane</keyword>
<evidence type="ECO:0000313" key="11">
    <source>
        <dbReference type="Proteomes" id="UP001195963"/>
    </source>
</evidence>
<evidence type="ECO:0000256" key="7">
    <source>
        <dbReference type="ARBA" id="ARBA00023136"/>
    </source>
</evidence>
<evidence type="ECO:0000256" key="5">
    <source>
        <dbReference type="ARBA" id="ARBA00022692"/>
    </source>
</evidence>
<keyword evidence="11" id="KW-1185">Reference proteome</keyword>
<comment type="caution">
    <text evidence="10">The sequence shown here is derived from an EMBL/GenBank/DDBJ whole genome shotgun (WGS) entry which is preliminary data.</text>
</comment>
<name>A0ABS7E047_9GAMM</name>
<keyword evidence="2" id="KW-0813">Transport</keyword>
<evidence type="ECO:0000256" key="8">
    <source>
        <dbReference type="ARBA" id="ARBA00035655"/>
    </source>
</evidence>
<dbReference type="NCBIfam" id="NF033796">
    <property type="entry name" value="selen_YedE_FdhT"/>
    <property type="match status" value="1"/>
</dbReference>
<keyword evidence="5 9" id="KW-0812">Transmembrane</keyword>
<protein>
    <submittedName>
        <fullName evidence="10">Selenium metabolism membrane protein YedE/FdhT</fullName>
    </submittedName>
</protein>
<evidence type="ECO:0000256" key="4">
    <source>
        <dbReference type="ARBA" id="ARBA00022519"/>
    </source>
</evidence>
<evidence type="ECO:0000256" key="9">
    <source>
        <dbReference type="SAM" id="Phobius"/>
    </source>
</evidence>
<evidence type="ECO:0000256" key="1">
    <source>
        <dbReference type="ARBA" id="ARBA00004429"/>
    </source>
</evidence>
<keyword evidence="4" id="KW-0997">Cell inner membrane</keyword>
<feature type="transmembrane region" description="Helical" evidence="9">
    <location>
        <begin position="257"/>
        <end position="275"/>
    </location>
</feature>
<dbReference type="EMBL" id="JAHZST010000003">
    <property type="protein sequence ID" value="MBW8182989.1"/>
    <property type="molecule type" value="Genomic_DNA"/>
</dbReference>